<accession>A0ABV3VSW4</accession>
<proteinExistence type="predicted"/>
<gene>
    <name evidence="1" type="ORF">AB1300_02350</name>
</gene>
<organism evidence="1 2">
    <name type="scientific">Lysinibacillus xylanilyticus</name>
    <dbReference type="NCBI Taxonomy" id="582475"/>
    <lineage>
        <taxon>Bacteria</taxon>
        <taxon>Bacillati</taxon>
        <taxon>Bacillota</taxon>
        <taxon>Bacilli</taxon>
        <taxon>Bacillales</taxon>
        <taxon>Bacillaceae</taxon>
        <taxon>Lysinibacillus</taxon>
    </lineage>
</organism>
<sequence>MYYRSVPIYPYLVDSLSNQGFVEQNASFEKEENEMINPIKRSLDTEHPTPYSQITTYSVSSVTGVDFSEATFYDEEGNVIEPPINSDTDLITPLSSGTTWWELE</sequence>
<keyword evidence="2" id="KW-1185">Reference proteome</keyword>
<protein>
    <submittedName>
        <fullName evidence="1">Uncharacterized protein</fullName>
    </submittedName>
</protein>
<reference evidence="1 2" key="1">
    <citation type="submission" date="2024-07" db="EMBL/GenBank/DDBJ databases">
        <title>Characterization of a bacterium isolated from hydrolysated instant sea cucumber by whole-genome sequencing and metabolomics.</title>
        <authorList>
            <person name="Luo X."/>
            <person name="Zhang Z."/>
            <person name="Zheng Z."/>
            <person name="Zhang W."/>
            <person name="Ming T."/>
            <person name="Jiao L."/>
            <person name="Su X."/>
            <person name="Kong F."/>
            <person name="Xu J."/>
        </authorList>
    </citation>
    <scope>NUCLEOTIDE SEQUENCE [LARGE SCALE GENOMIC DNA]</scope>
    <source>
        <strain evidence="1 2">XL-2024</strain>
    </source>
</reference>
<comment type="caution">
    <text evidence="1">The sequence shown here is derived from an EMBL/GenBank/DDBJ whole genome shotgun (WGS) entry which is preliminary data.</text>
</comment>
<evidence type="ECO:0000313" key="2">
    <source>
        <dbReference type="Proteomes" id="UP001558534"/>
    </source>
</evidence>
<name>A0ABV3VSW4_9BACI</name>
<evidence type="ECO:0000313" key="1">
    <source>
        <dbReference type="EMBL" id="MEX3743971.1"/>
    </source>
</evidence>
<dbReference type="Proteomes" id="UP001558534">
    <property type="component" value="Unassembled WGS sequence"/>
</dbReference>
<dbReference type="EMBL" id="JBFRHK010000001">
    <property type="protein sequence ID" value="MEX3743971.1"/>
    <property type="molecule type" value="Genomic_DNA"/>
</dbReference>
<dbReference type="RefSeq" id="WP_368634989.1">
    <property type="nucleotide sequence ID" value="NZ_JBFRHK010000001.1"/>
</dbReference>